<dbReference type="AlphaFoldDB" id="A0AAN6GB82"/>
<dbReference type="EMBL" id="JAPDMQ010000323">
    <property type="protein sequence ID" value="KAK0527117.1"/>
    <property type="molecule type" value="Genomic_DNA"/>
</dbReference>
<evidence type="ECO:0000256" key="1">
    <source>
        <dbReference type="SAM" id="MobiDB-lite"/>
    </source>
</evidence>
<keyword evidence="3" id="KW-1185">Reference proteome</keyword>
<reference evidence="2" key="1">
    <citation type="journal article" date="2023" name="PhytoFront">
        <title>Draft Genome Resources of Seven Strains of Tilletia horrida, Causal Agent of Kernel Smut of Rice.</title>
        <authorList>
            <person name="Khanal S."/>
            <person name="Antony Babu S."/>
            <person name="Zhou X.G."/>
        </authorList>
    </citation>
    <scope>NUCLEOTIDE SEQUENCE</scope>
    <source>
        <strain evidence="2">TX3</strain>
    </source>
</reference>
<feature type="region of interest" description="Disordered" evidence="1">
    <location>
        <begin position="108"/>
        <end position="177"/>
    </location>
</feature>
<comment type="caution">
    <text evidence="2">The sequence shown here is derived from an EMBL/GenBank/DDBJ whole genome shotgun (WGS) entry which is preliminary data.</text>
</comment>
<organism evidence="2 3">
    <name type="scientific">Tilletia horrida</name>
    <dbReference type="NCBI Taxonomy" id="155126"/>
    <lineage>
        <taxon>Eukaryota</taxon>
        <taxon>Fungi</taxon>
        <taxon>Dikarya</taxon>
        <taxon>Basidiomycota</taxon>
        <taxon>Ustilaginomycotina</taxon>
        <taxon>Exobasidiomycetes</taxon>
        <taxon>Tilletiales</taxon>
        <taxon>Tilletiaceae</taxon>
        <taxon>Tilletia</taxon>
    </lineage>
</organism>
<name>A0AAN6GB82_9BASI</name>
<sequence length="1052" mass="114614">MAVIQGATAPQGWSVPATVVLKSAITSLKLWKVRQQQNSGADRAATRRDAINKVRRYDGLLSETGEILQPGQLQGESSWSVRDGAYSAEILEEIPQIREAIQLWPDSWPARSSSNHRSRTSTQSTAAIPLPSQPQKSAAPPSTTPATQPARQQARTTPLPPSASASQPAALSTSATAIASERQSPPLLRCIHGATSPTGWHLPGVLVIKASIESARLWGMLLPDQQKGMDRAAIRKKAIMKVLVAAGVLDEEGEKTKFAQNYAPGSPYKVSSLCDPGADAEVPLVQLMIQNWTTPPLGQQPAQTIVARGPGSESSATQDQPQPPPRRPASPLQEEQPAKRARTNALQADGALKIVLRKPGSSAGRAPEAPAVDVAATTLASDATAVSTAPAATTASTAVTVPTGATTAVNTPSSSDRFFSKPKLLTLVASHLRYEKADLITLSQVSKRVRACTLPLLVESVNVRLTRIGQLNIYLQRNAGISEHIKYLRIFDDVAHHHAHYLDSSLHPDLLKSLRNQDDPKHGKDVWSNLSHLLMTIQGSKQIATPLLALSFGQYHLVELYNAVRKATRVLERLVSLQIVSDFAVSRYKRIDRSAAEMMFRQHGTALSEDLENLLLVICDAQDEAGTTTFRTLAIDAFWIEDLHRGPVFPTFRLRLLKRMANRLRDLDIGIVCSTSDDIAALCALLKVNWPKLASFGLRLNDIPGADDYRQLRDAVSDFLKRHNQLQGTAISIDAEEAPHIHYPHWCDAALPQLRSCSLSMSAVDYDYLVSFATEHEALRELTTRSSGIAAPFAYHPSIATSLRKLRAGPEFGSEIVKAGVPLQHLALIVDEHNGPWAECWAQSGRSAKSMTCLEYAKMGCAFRDVLQEDGDLFTALKHLPELVELSLSFDYGETLGARDGPAQSAASLAELLIKLCEHGKNLRAVRIDYQAAADLPADAELVDIIGAIPPRLEYITWHVHYHDRTDHYRVLRPSSPNAGSAGSGVRENAPHPLIAAPGAALSDAAKPRLQCLPATFRPFVDRQTGLWEDLSRPSSHTLFDHLGDQPRLKYL</sequence>
<gene>
    <name evidence="2" type="ORF">OC842_004973</name>
</gene>
<feature type="region of interest" description="Disordered" evidence="1">
    <location>
        <begin position="296"/>
        <end position="345"/>
    </location>
</feature>
<feature type="compositionally biased region" description="Low complexity" evidence="1">
    <location>
        <begin position="120"/>
        <end position="177"/>
    </location>
</feature>
<proteinExistence type="predicted"/>
<evidence type="ECO:0000313" key="2">
    <source>
        <dbReference type="EMBL" id="KAK0527117.1"/>
    </source>
</evidence>
<protein>
    <submittedName>
        <fullName evidence="2">Uncharacterized protein</fullName>
    </submittedName>
</protein>
<evidence type="ECO:0000313" key="3">
    <source>
        <dbReference type="Proteomes" id="UP001176521"/>
    </source>
</evidence>
<accession>A0AAN6GB82</accession>
<dbReference type="Proteomes" id="UP001176521">
    <property type="component" value="Unassembled WGS sequence"/>
</dbReference>